<dbReference type="Pfam" id="PF13276">
    <property type="entry name" value="HTH_21"/>
    <property type="match status" value="1"/>
</dbReference>
<dbReference type="Pfam" id="PF00665">
    <property type="entry name" value="rve"/>
    <property type="match status" value="1"/>
</dbReference>
<dbReference type="InterPro" id="IPR012337">
    <property type="entry name" value="RNaseH-like_sf"/>
</dbReference>
<dbReference type="InterPro" id="IPR048020">
    <property type="entry name" value="Transpos_IS3"/>
</dbReference>
<dbReference type="InterPro" id="IPR002514">
    <property type="entry name" value="Transposase_8"/>
</dbReference>
<dbReference type="InterPro" id="IPR025948">
    <property type="entry name" value="HTH-like_dom"/>
</dbReference>
<dbReference type="EMBL" id="CP134537">
    <property type="protein sequence ID" value="WNH10405.1"/>
    <property type="molecule type" value="Genomic_DNA"/>
</dbReference>
<organism evidence="2 3">
    <name type="scientific">Thalassobellus suaedae</name>
    <dbReference type="NCBI Taxonomy" id="3074124"/>
    <lineage>
        <taxon>Bacteria</taxon>
        <taxon>Pseudomonadati</taxon>
        <taxon>Bacteroidota</taxon>
        <taxon>Flavobacteriia</taxon>
        <taxon>Flavobacteriales</taxon>
        <taxon>Flavobacteriaceae</taxon>
        <taxon>Thalassobellus</taxon>
    </lineage>
</organism>
<dbReference type="Gene3D" id="3.30.420.10">
    <property type="entry name" value="Ribonuclease H-like superfamily/Ribonuclease H"/>
    <property type="match status" value="1"/>
</dbReference>
<evidence type="ECO:0000259" key="1">
    <source>
        <dbReference type="PROSITE" id="PS50994"/>
    </source>
</evidence>
<dbReference type="PROSITE" id="PS50994">
    <property type="entry name" value="INTEGRASE"/>
    <property type="match status" value="1"/>
</dbReference>
<reference evidence="2 3" key="1">
    <citation type="submission" date="2023-09" db="EMBL/GenBank/DDBJ databases">
        <title>Thalassobella suaedae gen. nov., sp. nov., a marine bacterium of the family Flavobacteriaceae isolated from a halophyte Suaeda japonica.</title>
        <authorList>
            <person name="Lee S.Y."/>
            <person name="Hwang C.Y."/>
        </authorList>
    </citation>
    <scope>NUCLEOTIDE SEQUENCE [LARGE SCALE GENOMIC DNA]</scope>
    <source>
        <strain evidence="2 3">HL-DH14</strain>
    </source>
</reference>
<feature type="domain" description="Integrase catalytic" evidence="1">
    <location>
        <begin position="221"/>
        <end position="386"/>
    </location>
</feature>
<proteinExistence type="predicted"/>
<dbReference type="NCBIfam" id="NF033516">
    <property type="entry name" value="transpos_IS3"/>
    <property type="match status" value="1"/>
</dbReference>
<evidence type="ECO:0000313" key="2">
    <source>
        <dbReference type="EMBL" id="WNH10405.1"/>
    </source>
</evidence>
<dbReference type="InterPro" id="IPR009057">
    <property type="entry name" value="Homeodomain-like_sf"/>
</dbReference>
<dbReference type="PANTHER" id="PTHR46889">
    <property type="entry name" value="TRANSPOSASE INSF FOR INSERTION SEQUENCE IS3B-RELATED"/>
    <property type="match status" value="1"/>
</dbReference>
<protein>
    <submittedName>
        <fullName evidence="2">IS3 family transposase</fullName>
    </submittedName>
</protein>
<name>A0ABY9XWR6_9FLAO</name>
<dbReference type="SUPFAM" id="SSF46689">
    <property type="entry name" value="Homeodomain-like"/>
    <property type="match status" value="1"/>
</dbReference>
<dbReference type="Proteomes" id="UP001302806">
    <property type="component" value="Chromosome"/>
</dbReference>
<dbReference type="InterPro" id="IPR050900">
    <property type="entry name" value="Transposase_IS3/IS150/IS904"/>
</dbReference>
<dbReference type="Pfam" id="PF01527">
    <property type="entry name" value="HTH_Tnp_1"/>
    <property type="match status" value="1"/>
</dbReference>
<dbReference type="Pfam" id="PF13333">
    <property type="entry name" value="rve_2"/>
    <property type="match status" value="1"/>
</dbReference>
<accession>A0ABY9XWR6</accession>
<dbReference type="InterPro" id="IPR036397">
    <property type="entry name" value="RNaseH_sf"/>
</dbReference>
<dbReference type="SUPFAM" id="SSF53098">
    <property type="entry name" value="Ribonuclease H-like"/>
    <property type="match status" value="1"/>
</dbReference>
<evidence type="ECO:0000313" key="3">
    <source>
        <dbReference type="Proteomes" id="UP001302806"/>
    </source>
</evidence>
<gene>
    <name evidence="2" type="ORF">RHP51_07015</name>
</gene>
<dbReference type="InterPro" id="IPR001584">
    <property type="entry name" value="Integrase_cat-core"/>
</dbReference>
<dbReference type="RefSeq" id="WP_415866680.1">
    <property type="nucleotide sequence ID" value="NZ_CP134537.1"/>
</dbReference>
<dbReference type="PANTHER" id="PTHR46889:SF4">
    <property type="entry name" value="TRANSPOSASE INSO FOR INSERTION SEQUENCE ELEMENT IS911B-RELATED"/>
    <property type="match status" value="1"/>
</dbReference>
<sequence length="393" mass="46432">MKKQYRNYSPSFKKKAVELSYARENTKQVCEELDIPYSVLHRWRKESQDYGKNSFPGRGKPKLTDEQKEIALLKKQLKDISEEHEIFKKGGEHLLQERQVKFRFIKHHKFKFTVEKMCKVLKVSTSGYYNWLKAKVSKLWLYNQKLSELVTTIFKDSFESYGAPRVKMALEKLGHCISRPRVARLMKANGLFARRKRNFRITTDSNHKYPIAANILNQNFKVSRTNQVWVSDITYIETKQGWMYLTVIIDLFNRKVVGWSMSDNLTTEDTIIAAWNMAALSNVITEELIFHSDRGSQYASYIFTDIIKSYDGLVKQSMSRKGNCWDNAVAESFFKSLKTEWVYKHKYNYRSQAELSIFSWIETWYNKRRIHSTLGYKTINEFETEMYNQNVAA</sequence>